<dbReference type="Proteomes" id="UP000237000">
    <property type="component" value="Unassembled WGS sequence"/>
</dbReference>
<keyword evidence="2" id="KW-1185">Reference proteome</keyword>
<organism evidence="1 2">
    <name type="scientific">Trema orientale</name>
    <name type="common">Charcoal tree</name>
    <name type="synonym">Celtis orientalis</name>
    <dbReference type="NCBI Taxonomy" id="63057"/>
    <lineage>
        <taxon>Eukaryota</taxon>
        <taxon>Viridiplantae</taxon>
        <taxon>Streptophyta</taxon>
        <taxon>Embryophyta</taxon>
        <taxon>Tracheophyta</taxon>
        <taxon>Spermatophyta</taxon>
        <taxon>Magnoliopsida</taxon>
        <taxon>eudicotyledons</taxon>
        <taxon>Gunneridae</taxon>
        <taxon>Pentapetalae</taxon>
        <taxon>rosids</taxon>
        <taxon>fabids</taxon>
        <taxon>Rosales</taxon>
        <taxon>Cannabaceae</taxon>
        <taxon>Trema</taxon>
    </lineage>
</organism>
<name>A0A2P5CIN9_TREOI</name>
<evidence type="ECO:0000313" key="2">
    <source>
        <dbReference type="Proteomes" id="UP000237000"/>
    </source>
</evidence>
<comment type="caution">
    <text evidence="1">The sequence shown here is derived from an EMBL/GenBank/DDBJ whole genome shotgun (WGS) entry which is preliminary data.</text>
</comment>
<proteinExistence type="predicted"/>
<sequence>MALSTFTATGNFRNCTTSLRNLRDSTSEAFNVDGSPSLPTLTPAAATSTEPLEASTFSGNSVLNMSCFERVVVIFTCMASGHEPNEQCPPKLTITKGLSIFLTASAINFTF</sequence>
<dbReference type="EMBL" id="JXTC01000360">
    <property type="protein sequence ID" value="PON60926.1"/>
    <property type="molecule type" value="Genomic_DNA"/>
</dbReference>
<dbReference type="InParanoid" id="A0A2P5CIN9"/>
<protein>
    <submittedName>
        <fullName evidence="1">Uncharacterized protein</fullName>
    </submittedName>
</protein>
<dbReference type="OrthoDB" id="10398362at2759"/>
<accession>A0A2P5CIN9</accession>
<dbReference type="AlphaFoldDB" id="A0A2P5CIN9"/>
<reference evidence="2" key="1">
    <citation type="submission" date="2016-06" db="EMBL/GenBank/DDBJ databases">
        <title>Parallel loss of symbiosis genes in relatives of nitrogen-fixing non-legume Parasponia.</title>
        <authorList>
            <person name="Van Velzen R."/>
            <person name="Holmer R."/>
            <person name="Bu F."/>
            <person name="Rutten L."/>
            <person name="Van Zeijl A."/>
            <person name="Liu W."/>
            <person name="Santuari L."/>
            <person name="Cao Q."/>
            <person name="Sharma T."/>
            <person name="Shen D."/>
            <person name="Roswanjaya Y."/>
            <person name="Wardhani T."/>
            <person name="Kalhor M.S."/>
            <person name="Jansen J."/>
            <person name="Van den Hoogen J."/>
            <person name="Gungor B."/>
            <person name="Hartog M."/>
            <person name="Hontelez J."/>
            <person name="Verver J."/>
            <person name="Yang W.-C."/>
            <person name="Schijlen E."/>
            <person name="Repin R."/>
            <person name="Schilthuizen M."/>
            <person name="Schranz E."/>
            <person name="Heidstra R."/>
            <person name="Miyata K."/>
            <person name="Fedorova E."/>
            <person name="Kohlen W."/>
            <person name="Bisseling T."/>
            <person name="Smit S."/>
            <person name="Geurts R."/>
        </authorList>
    </citation>
    <scope>NUCLEOTIDE SEQUENCE [LARGE SCALE GENOMIC DNA]</scope>
    <source>
        <strain evidence="2">cv. RG33-2</strain>
    </source>
</reference>
<gene>
    <name evidence="1" type="ORF">TorRG33x02_283450</name>
</gene>
<evidence type="ECO:0000313" key="1">
    <source>
        <dbReference type="EMBL" id="PON60926.1"/>
    </source>
</evidence>